<sequence length="211" mass="23822">MDRSTSRIWQLGELLWSLSGRLDGSAQQAEWPFLRDILLWLYEKFPTRRAQLRGVIGRQRERHGGGKPLKSAGRFVHKSAPLAPLLQVLGPIIRGFQTPLGGGLACRDKLRLLVLEKEPRLSGRSVEALCGYLPQSHESNTPKEVLVIHELAEIMKVMQPEDLKGCMQGSQERVDNAHQRHMVRLFTSQNAQTLQSVLQLWKDGEDLVEGC</sequence>
<dbReference type="Proteomes" id="UP001642484">
    <property type="component" value="Unassembled WGS sequence"/>
</dbReference>
<comment type="caution">
    <text evidence="1">The sequence shown here is derived from an EMBL/GenBank/DDBJ whole genome shotgun (WGS) entry which is preliminary data.</text>
</comment>
<dbReference type="Gene3D" id="1.25.10.10">
    <property type="entry name" value="Leucine-rich Repeat Variant"/>
    <property type="match status" value="1"/>
</dbReference>
<name>A0ABP0HK17_9DINO</name>
<reference evidence="1 2" key="1">
    <citation type="submission" date="2024-02" db="EMBL/GenBank/DDBJ databases">
        <authorList>
            <person name="Chen Y."/>
            <person name="Shah S."/>
            <person name="Dougan E. K."/>
            <person name="Thang M."/>
            <person name="Chan C."/>
        </authorList>
    </citation>
    <scope>NUCLEOTIDE SEQUENCE [LARGE SCALE GENOMIC DNA]</scope>
</reference>
<accession>A0ABP0HK17</accession>
<dbReference type="SUPFAM" id="SSF48371">
    <property type="entry name" value="ARM repeat"/>
    <property type="match status" value="1"/>
</dbReference>
<evidence type="ECO:0000313" key="2">
    <source>
        <dbReference type="Proteomes" id="UP001642484"/>
    </source>
</evidence>
<evidence type="ECO:0000313" key="1">
    <source>
        <dbReference type="EMBL" id="CAK8990569.1"/>
    </source>
</evidence>
<protein>
    <submittedName>
        <fullName evidence="1">Uncharacterized protein</fullName>
    </submittedName>
</protein>
<proteinExistence type="predicted"/>
<organism evidence="1 2">
    <name type="scientific">Durusdinium trenchii</name>
    <dbReference type="NCBI Taxonomy" id="1381693"/>
    <lineage>
        <taxon>Eukaryota</taxon>
        <taxon>Sar</taxon>
        <taxon>Alveolata</taxon>
        <taxon>Dinophyceae</taxon>
        <taxon>Suessiales</taxon>
        <taxon>Symbiodiniaceae</taxon>
        <taxon>Durusdinium</taxon>
    </lineage>
</organism>
<dbReference type="InterPro" id="IPR011989">
    <property type="entry name" value="ARM-like"/>
</dbReference>
<keyword evidence="2" id="KW-1185">Reference proteome</keyword>
<gene>
    <name evidence="1" type="ORF">CCMP2556_LOCUS2104</name>
</gene>
<dbReference type="InterPro" id="IPR016024">
    <property type="entry name" value="ARM-type_fold"/>
</dbReference>
<dbReference type="EMBL" id="CAXAMN010000769">
    <property type="protein sequence ID" value="CAK8990569.1"/>
    <property type="molecule type" value="Genomic_DNA"/>
</dbReference>